<dbReference type="SUPFAM" id="SSF54211">
    <property type="entry name" value="Ribosomal protein S5 domain 2-like"/>
    <property type="match status" value="1"/>
</dbReference>
<feature type="binding site" evidence="11">
    <location>
        <begin position="40"/>
        <end position="43"/>
    </location>
    <ligand>
        <name>substrate</name>
    </ligand>
</feature>
<keyword evidence="5 11" id="KW-0547">Nucleotide-binding</keyword>
<dbReference type="Gene3D" id="3.30.70.890">
    <property type="entry name" value="GHMP kinase, C-terminal domain"/>
    <property type="match status" value="1"/>
</dbReference>
<evidence type="ECO:0000313" key="17">
    <source>
        <dbReference type="Proteomes" id="UP000000323"/>
    </source>
</evidence>
<dbReference type="GO" id="GO:0005829">
    <property type="term" value="C:cytosol"/>
    <property type="evidence" value="ECO:0007669"/>
    <property type="project" value="TreeGrafter"/>
</dbReference>
<dbReference type="AlphaFoldDB" id="D1CEW6"/>
<dbReference type="GO" id="GO:0005524">
    <property type="term" value="F:ATP binding"/>
    <property type="evidence" value="ECO:0007669"/>
    <property type="project" value="UniProtKB-UniRule"/>
</dbReference>
<dbReference type="GO" id="GO:0000287">
    <property type="term" value="F:magnesium ion binding"/>
    <property type="evidence" value="ECO:0007669"/>
    <property type="project" value="UniProtKB-UniRule"/>
</dbReference>
<keyword evidence="2 11" id="KW-0963">Cytoplasm</keyword>
<comment type="pathway">
    <text evidence="11">Carbohydrate metabolism; galactose metabolism.</text>
</comment>
<dbReference type="Pfam" id="PF10509">
    <property type="entry name" value="GalKase_gal_bdg"/>
    <property type="match status" value="1"/>
</dbReference>
<dbReference type="InterPro" id="IPR019539">
    <property type="entry name" value="GalKase_N"/>
</dbReference>
<comment type="function">
    <text evidence="11">Catalyzes the transfer of the gamma-phosphate of ATP to D-galactose to form alpha-D-galactose-1-phosphate (Gal-1-P).</text>
</comment>
<feature type="domain" description="GHMP kinase C-terminal" evidence="14">
    <location>
        <begin position="287"/>
        <end position="366"/>
    </location>
</feature>
<evidence type="ECO:0000256" key="12">
    <source>
        <dbReference type="NCBIfam" id="TIGR00131"/>
    </source>
</evidence>
<dbReference type="SUPFAM" id="SSF55060">
    <property type="entry name" value="GHMP Kinase, C-terminal domain"/>
    <property type="match status" value="1"/>
</dbReference>
<dbReference type="InterPro" id="IPR006204">
    <property type="entry name" value="GHMP_kinase_N_dom"/>
</dbReference>
<dbReference type="Pfam" id="PF08544">
    <property type="entry name" value="GHMP_kinases_C"/>
    <property type="match status" value="1"/>
</dbReference>
<evidence type="ECO:0000313" key="16">
    <source>
        <dbReference type="EMBL" id="ACZ41472.1"/>
    </source>
</evidence>
<comment type="similarity">
    <text evidence="1 11">Belongs to the GHMP kinase family. GalK subfamily.</text>
</comment>
<dbReference type="InterPro" id="IPR006203">
    <property type="entry name" value="GHMP_knse_ATP-bd_CS"/>
</dbReference>
<keyword evidence="6 11" id="KW-0418">Kinase</keyword>
<dbReference type="EMBL" id="CP001825">
    <property type="protein sequence ID" value="ACZ41472.1"/>
    <property type="molecule type" value="Genomic_DNA"/>
</dbReference>
<gene>
    <name evidence="11" type="primary">galK</name>
    <name evidence="16" type="ordered locus">Tter_0554</name>
</gene>
<accession>D1CEW6</accession>
<organism evidence="16 17">
    <name type="scientific">Thermobaculum terrenum (strain ATCC BAA-798 / CCMEE 7001 / YNP1)</name>
    <dbReference type="NCBI Taxonomy" id="525904"/>
    <lineage>
        <taxon>Bacteria</taxon>
        <taxon>Bacillati</taxon>
        <taxon>Chloroflexota</taxon>
        <taxon>Chloroflexia</taxon>
        <taxon>Candidatus Thermobaculales</taxon>
        <taxon>Candidatus Thermobaculaceae</taxon>
        <taxon>Thermobaculum</taxon>
    </lineage>
</organism>
<protein>
    <recommendedName>
        <fullName evidence="11 12">Galactokinase</fullName>
        <ecNumber evidence="11 12">2.7.1.6</ecNumber>
    </recommendedName>
    <alternativeName>
        <fullName evidence="11">Galactose kinase</fullName>
    </alternativeName>
</protein>
<dbReference type="STRING" id="525904.Tter_0554"/>
<dbReference type="InterPro" id="IPR014721">
    <property type="entry name" value="Ribsml_uS5_D2-typ_fold_subgr"/>
</dbReference>
<evidence type="ECO:0000256" key="1">
    <source>
        <dbReference type="ARBA" id="ARBA00006566"/>
    </source>
</evidence>
<reference evidence="17" key="1">
    <citation type="journal article" date="2010" name="Stand. Genomic Sci.">
        <title>Complete genome sequence of 'Thermobaculum terrenum' type strain (YNP1).</title>
        <authorList>
            <person name="Kiss H."/>
            <person name="Cleland D."/>
            <person name="Lapidus A."/>
            <person name="Lucas S."/>
            <person name="Glavina Del Rio T."/>
            <person name="Nolan M."/>
            <person name="Tice H."/>
            <person name="Han C."/>
            <person name="Goodwin L."/>
            <person name="Pitluck S."/>
            <person name="Liolios K."/>
            <person name="Ivanova N."/>
            <person name="Mavromatis K."/>
            <person name="Ovchinnikova G."/>
            <person name="Pati A."/>
            <person name="Chen A."/>
            <person name="Palaniappan K."/>
            <person name="Land M."/>
            <person name="Hauser L."/>
            <person name="Chang Y."/>
            <person name="Jeffries C."/>
            <person name="Lu M."/>
            <person name="Brettin T."/>
            <person name="Detter J."/>
            <person name="Goker M."/>
            <person name="Tindall B."/>
            <person name="Beck B."/>
            <person name="McDermott T."/>
            <person name="Woyke T."/>
            <person name="Bristow J."/>
            <person name="Eisen J."/>
            <person name="Markowitz V."/>
            <person name="Hugenholtz P."/>
            <person name="Kyrpides N."/>
            <person name="Klenk H."/>
            <person name="Cheng J."/>
        </authorList>
    </citation>
    <scope>NUCLEOTIDE SEQUENCE [LARGE SCALE GENOMIC DNA]</scope>
    <source>
        <strain evidence="17">ATCC BAA-798 / YNP1</strain>
    </source>
</reference>
<feature type="binding site" evidence="11">
    <location>
        <position position="133"/>
    </location>
    <ligand>
        <name>Mg(2+)</name>
        <dbReference type="ChEBI" id="CHEBI:18420"/>
    </ligand>
</feature>
<dbReference type="PROSITE" id="PS00106">
    <property type="entry name" value="GALACTOKINASE"/>
    <property type="match status" value="1"/>
</dbReference>
<dbReference type="HOGENOM" id="CLU_017814_2_1_0"/>
<feature type="binding site" evidence="11">
    <location>
        <position position="227"/>
    </location>
    <ligand>
        <name>substrate</name>
    </ligand>
</feature>
<name>D1CEW6_THET1</name>
<dbReference type="HAMAP" id="MF_00246">
    <property type="entry name" value="Galactokinase"/>
    <property type="match status" value="1"/>
</dbReference>
<feature type="domain" description="Galactokinase N-terminal" evidence="15">
    <location>
        <begin position="16"/>
        <end position="64"/>
    </location>
</feature>
<evidence type="ECO:0000256" key="8">
    <source>
        <dbReference type="ARBA" id="ARBA00022842"/>
    </source>
</evidence>
<dbReference type="GO" id="GO:0006012">
    <property type="term" value="P:galactose metabolic process"/>
    <property type="evidence" value="ECO:0007669"/>
    <property type="project" value="UniProtKB-UniRule"/>
</dbReference>
<dbReference type="PIRSF" id="PIRSF000530">
    <property type="entry name" value="Galactokinase"/>
    <property type="match status" value="1"/>
</dbReference>
<dbReference type="Pfam" id="PF00288">
    <property type="entry name" value="GHMP_kinases_N"/>
    <property type="match status" value="1"/>
</dbReference>
<dbReference type="InterPro" id="IPR006206">
    <property type="entry name" value="Mevalonate/galactokinase"/>
</dbReference>
<dbReference type="InterPro" id="IPR000705">
    <property type="entry name" value="Galactokinase"/>
</dbReference>
<evidence type="ECO:0000256" key="10">
    <source>
        <dbReference type="ARBA" id="ARBA00023277"/>
    </source>
</evidence>
<keyword evidence="7 11" id="KW-0067">ATP-binding</keyword>
<dbReference type="InterPro" id="IPR036554">
    <property type="entry name" value="GHMP_kinase_C_sf"/>
</dbReference>
<dbReference type="Proteomes" id="UP000000323">
    <property type="component" value="Chromosome 1"/>
</dbReference>
<comment type="caution">
    <text evidence="11">Lacks conserved residue(s) required for the propagation of feature annotation.</text>
</comment>
<evidence type="ECO:0000259" key="13">
    <source>
        <dbReference type="Pfam" id="PF00288"/>
    </source>
</evidence>
<dbReference type="PROSITE" id="PS00627">
    <property type="entry name" value="GHMP_KINASES_ATP"/>
    <property type="match status" value="1"/>
</dbReference>
<evidence type="ECO:0000256" key="11">
    <source>
        <dbReference type="HAMAP-Rule" id="MF_00246"/>
    </source>
</evidence>
<dbReference type="PRINTS" id="PR00959">
    <property type="entry name" value="MEVGALKINASE"/>
</dbReference>
<dbReference type="PANTHER" id="PTHR10457">
    <property type="entry name" value="MEVALONATE KINASE/GALACTOKINASE"/>
    <property type="match status" value="1"/>
</dbReference>
<evidence type="ECO:0000256" key="7">
    <source>
        <dbReference type="ARBA" id="ARBA00022840"/>
    </source>
</evidence>
<dbReference type="InterPro" id="IPR020568">
    <property type="entry name" value="Ribosomal_Su5_D2-typ_SF"/>
</dbReference>
<evidence type="ECO:0000259" key="15">
    <source>
        <dbReference type="Pfam" id="PF10509"/>
    </source>
</evidence>
<proteinExistence type="inferred from homology"/>
<dbReference type="OrthoDB" id="250531at2"/>
<evidence type="ECO:0000259" key="14">
    <source>
        <dbReference type="Pfam" id="PF08544"/>
    </source>
</evidence>
<dbReference type="NCBIfam" id="TIGR00131">
    <property type="entry name" value="gal_kin"/>
    <property type="match status" value="1"/>
</dbReference>
<evidence type="ECO:0000256" key="5">
    <source>
        <dbReference type="ARBA" id="ARBA00022741"/>
    </source>
</evidence>
<keyword evidence="9 11" id="KW-0299">Galactose metabolism</keyword>
<comment type="subcellular location">
    <subcellularLocation>
        <location evidence="11">Cytoplasm</location>
    </subcellularLocation>
</comment>
<evidence type="ECO:0000256" key="4">
    <source>
        <dbReference type="ARBA" id="ARBA00022723"/>
    </source>
</evidence>
<keyword evidence="10 11" id="KW-0119">Carbohydrate metabolism</keyword>
<dbReference type="PANTHER" id="PTHR10457:SF7">
    <property type="entry name" value="GALACTOKINASE-RELATED"/>
    <property type="match status" value="1"/>
</dbReference>
<keyword evidence="8 11" id="KW-0460">Magnesium</keyword>
<evidence type="ECO:0000256" key="3">
    <source>
        <dbReference type="ARBA" id="ARBA00022679"/>
    </source>
</evidence>
<evidence type="ECO:0000256" key="9">
    <source>
        <dbReference type="ARBA" id="ARBA00023144"/>
    </source>
</evidence>
<keyword evidence="3 11" id="KW-0808">Transferase</keyword>
<feature type="active site" description="Proton acceptor" evidence="11">
    <location>
        <position position="177"/>
    </location>
</feature>
<feature type="site" description="Transition state stabilizer" evidence="11">
    <location>
        <position position="34"/>
    </location>
</feature>
<sequence>MTEEYRFKHIGALIRAFEMRYGGKPTIASRAPGRINLIGEHTDYNDGWVLPAAINYEINVVCRPRNDSLVRLVALDMGKESDFYLENHNRTDFLWLRYPQGVAVELQNRGYKLRGMEAVYMGDIPVGSGLSSSAAVEVAFVHAFCRAADIELSGEEVALIAQRAENDFVGVPCGVMDQFVSSLGRQDHALLLDSRSLEYQHIPINLPNVSLVILDTGVSRELAGSEYKKRRQDCEEAVTRLSTRISGIKALRDVTLEQLEENLDLLTSTQRKRARHVIEENMRTLEAAEALRNGDAAAIGRLMKESHISLRDLYEVSSFELDTIVEIAWDTDGVIGARMTGAGFGGVALALVHQDAVPTLYERVMQEYHARTGKEPKVFVCRAVDGAESALMEEVQVHSIWNV</sequence>
<dbReference type="GO" id="GO:0004335">
    <property type="term" value="F:galactokinase activity"/>
    <property type="evidence" value="ECO:0007669"/>
    <property type="project" value="UniProtKB-UniRule"/>
</dbReference>
<dbReference type="RefSeq" id="WP_012874507.1">
    <property type="nucleotide sequence ID" value="NC_013525.1"/>
</dbReference>
<dbReference type="PRINTS" id="PR00473">
    <property type="entry name" value="GALCTOKINASE"/>
</dbReference>
<feature type="domain" description="GHMP kinase N-terminal" evidence="13">
    <location>
        <begin position="99"/>
        <end position="184"/>
    </location>
</feature>
<keyword evidence="17" id="KW-1185">Reference proteome</keyword>
<dbReference type="Gene3D" id="3.30.230.10">
    <property type="match status" value="1"/>
</dbReference>
<dbReference type="eggNOG" id="COG0153">
    <property type="taxonomic scope" value="Bacteria"/>
</dbReference>
<dbReference type="InterPro" id="IPR013750">
    <property type="entry name" value="GHMP_kinase_C_dom"/>
</dbReference>
<dbReference type="FunFam" id="3.30.70.890:FF:000001">
    <property type="entry name" value="Galactokinase"/>
    <property type="match status" value="1"/>
</dbReference>
<evidence type="ECO:0000256" key="6">
    <source>
        <dbReference type="ARBA" id="ARBA00022777"/>
    </source>
</evidence>
<comment type="catalytic activity">
    <reaction evidence="11">
        <text>alpha-D-galactose + ATP = alpha-D-galactose 1-phosphate + ADP + H(+)</text>
        <dbReference type="Rhea" id="RHEA:13553"/>
        <dbReference type="ChEBI" id="CHEBI:15378"/>
        <dbReference type="ChEBI" id="CHEBI:28061"/>
        <dbReference type="ChEBI" id="CHEBI:30616"/>
        <dbReference type="ChEBI" id="CHEBI:58336"/>
        <dbReference type="ChEBI" id="CHEBI:456216"/>
        <dbReference type="EC" id="2.7.1.6"/>
    </reaction>
</comment>
<feature type="binding site" evidence="11">
    <location>
        <begin position="127"/>
        <end position="133"/>
    </location>
    <ligand>
        <name>ATP</name>
        <dbReference type="ChEBI" id="CHEBI:30616"/>
    </ligand>
</feature>
<evidence type="ECO:0000256" key="2">
    <source>
        <dbReference type="ARBA" id="ARBA00022490"/>
    </source>
</evidence>
<dbReference type="KEGG" id="ttr:Tter_0554"/>
<feature type="binding site" evidence="11">
    <location>
        <position position="165"/>
    </location>
    <ligand>
        <name>Mg(2+)</name>
        <dbReference type="ChEBI" id="CHEBI:18420"/>
    </ligand>
</feature>
<dbReference type="InterPro" id="IPR019741">
    <property type="entry name" value="Galactokinase_CS"/>
</dbReference>
<dbReference type="EC" id="2.7.1.6" evidence="11 12"/>
<dbReference type="UniPathway" id="UPA00214"/>
<dbReference type="FunFam" id="3.30.230.10:FF:000017">
    <property type="entry name" value="Galactokinase"/>
    <property type="match status" value="1"/>
</dbReference>
<keyword evidence="4 11" id="KW-0479">Metal-binding</keyword>
<dbReference type="InterPro" id="IPR022963">
    <property type="entry name" value="Galactokinase_bac"/>
</dbReference>
<dbReference type="NCBIfam" id="NF003705">
    <property type="entry name" value="PRK05322.1"/>
    <property type="match status" value="1"/>
</dbReference>